<evidence type="ECO:0000313" key="1">
    <source>
        <dbReference type="EMBL" id="VTQ82529.1"/>
    </source>
</evidence>
<name>A0A4U9QVV6_HATHI</name>
<dbReference type="EMBL" id="LR590481">
    <property type="protein sequence ID" value="VTQ82529.1"/>
    <property type="molecule type" value="Genomic_DNA"/>
</dbReference>
<protein>
    <submittedName>
        <fullName evidence="1">Uncharacterized protein family (UPF0180)</fullName>
    </submittedName>
</protein>
<dbReference type="AlphaFoldDB" id="A0A4U9QVV6"/>
<gene>
    <name evidence="1" type="ORF">NCTC503_00201</name>
</gene>
<dbReference type="OrthoDB" id="1708042at2"/>
<proteinExistence type="predicted"/>
<keyword evidence="2" id="KW-1185">Reference proteome</keyword>
<dbReference type="Pfam" id="PF03698">
    <property type="entry name" value="UPF0180"/>
    <property type="match status" value="1"/>
</dbReference>
<accession>A0A4U9QVV6</accession>
<sequence length="89" mass="10070">MKKVAIEKGLSTVKNYLENQGYKVKEFDDRKKTAKNFLNKFEAVVVKGENNNSMGVQDTITDSSIINSNGMTPEEIERQIESMDNHTLS</sequence>
<reference evidence="1 2" key="1">
    <citation type="submission" date="2019-05" db="EMBL/GenBank/DDBJ databases">
        <authorList>
            <consortium name="Pathogen Informatics"/>
        </authorList>
    </citation>
    <scope>NUCLEOTIDE SEQUENCE [LARGE SCALE GENOMIC DNA]</scope>
    <source>
        <strain evidence="1 2">NCTC503</strain>
    </source>
</reference>
<dbReference type="Proteomes" id="UP000308489">
    <property type="component" value="Chromosome 1"/>
</dbReference>
<dbReference type="InterPro" id="IPR005370">
    <property type="entry name" value="UPF0180"/>
</dbReference>
<organism evidence="1 2">
    <name type="scientific">Hathewaya histolytica</name>
    <name type="common">Clostridium histolyticum</name>
    <dbReference type="NCBI Taxonomy" id="1498"/>
    <lineage>
        <taxon>Bacteria</taxon>
        <taxon>Bacillati</taxon>
        <taxon>Bacillota</taxon>
        <taxon>Clostridia</taxon>
        <taxon>Eubacteriales</taxon>
        <taxon>Clostridiaceae</taxon>
        <taxon>Hathewaya</taxon>
    </lineage>
</organism>
<evidence type="ECO:0000313" key="2">
    <source>
        <dbReference type="Proteomes" id="UP000308489"/>
    </source>
</evidence>
<dbReference type="KEGG" id="hhw:NCTC503_00201"/>
<dbReference type="RefSeq" id="WP_138209025.1">
    <property type="nucleotide sequence ID" value="NZ_CBCRUQ010000010.1"/>
</dbReference>